<keyword evidence="1" id="KW-0812">Transmembrane</keyword>
<reference evidence="2 3" key="1">
    <citation type="journal article" date="2024" name="G3 (Bethesda)">
        <title>Genome assembly of Hibiscus sabdariffa L. provides insights into metabolisms of medicinal natural products.</title>
        <authorList>
            <person name="Kim T."/>
        </authorList>
    </citation>
    <scope>NUCLEOTIDE SEQUENCE [LARGE SCALE GENOMIC DNA]</scope>
    <source>
        <strain evidence="2">TK-2024</strain>
        <tissue evidence="2">Old leaves</tissue>
    </source>
</reference>
<comment type="caution">
    <text evidence="2">The sequence shown here is derived from an EMBL/GenBank/DDBJ whole genome shotgun (WGS) entry which is preliminary data.</text>
</comment>
<feature type="transmembrane region" description="Helical" evidence="1">
    <location>
        <begin position="69"/>
        <end position="91"/>
    </location>
</feature>
<evidence type="ECO:0000256" key="1">
    <source>
        <dbReference type="SAM" id="Phobius"/>
    </source>
</evidence>
<evidence type="ECO:0000313" key="3">
    <source>
        <dbReference type="Proteomes" id="UP001472677"/>
    </source>
</evidence>
<name>A0ABR2GDV9_9ROSI</name>
<sequence>MGVASGVVLDPLSSVSSDPASASTAKSAMLMLRLAFLLKRRRGTEVSNVGAGYDGASGMSSSSSLSKSIVSSGACAGGVGLIGAFTVSFLVRVRLADVQHAPRVQEGVSEVMLLRLMQYSS</sequence>
<organism evidence="2 3">
    <name type="scientific">Hibiscus sabdariffa</name>
    <name type="common">roselle</name>
    <dbReference type="NCBI Taxonomy" id="183260"/>
    <lineage>
        <taxon>Eukaryota</taxon>
        <taxon>Viridiplantae</taxon>
        <taxon>Streptophyta</taxon>
        <taxon>Embryophyta</taxon>
        <taxon>Tracheophyta</taxon>
        <taxon>Spermatophyta</taxon>
        <taxon>Magnoliopsida</taxon>
        <taxon>eudicotyledons</taxon>
        <taxon>Gunneridae</taxon>
        <taxon>Pentapetalae</taxon>
        <taxon>rosids</taxon>
        <taxon>malvids</taxon>
        <taxon>Malvales</taxon>
        <taxon>Malvaceae</taxon>
        <taxon>Malvoideae</taxon>
        <taxon>Hibiscus</taxon>
    </lineage>
</organism>
<protein>
    <submittedName>
        <fullName evidence="2">Uncharacterized protein</fullName>
    </submittedName>
</protein>
<evidence type="ECO:0000313" key="2">
    <source>
        <dbReference type="EMBL" id="KAK8601101.1"/>
    </source>
</evidence>
<dbReference type="Proteomes" id="UP001472677">
    <property type="component" value="Unassembled WGS sequence"/>
</dbReference>
<gene>
    <name evidence="2" type="ORF">V6N12_050943</name>
</gene>
<keyword evidence="3" id="KW-1185">Reference proteome</keyword>
<proteinExistence type="predicted"/>
<keyword evidence="1" id="KW-0472">Membrane</keyword>
<dbReference type="EMBL" id="JBBPBM010000001">
    <property type="protein sequence ID" value="KAK8601101.1"/>
    <property type="molecule type" value="Genomic_DNA"/>
</dbReference>
<keyword evidence="1" id="KW-1133">Transmembrane helix</keyword>
<accession>A0ABR2GDV9</accession>